<dbReference type="EMBL" id="FUEZ01000004">
    <property type="protein sequence ID" value="SPM40548.1"/>
    <property type="molecule type" value="Genomic_DNA"/>
</dbReference>
<evidence type="ECO:0000256" key="1">
    <source>
        <dbReference type="SAM" id="Phobius"/>
    </source>
</evidence>
<proteinExistence type="predicted"/>
<sequence>VDDPPELVGSHFGASIENLRATLRWLIASAGAVVAAIIAGAQLVDYSKRSVLGVVLAASAVILGLALTLILLAQTARVLTVPRPMATDLDRAEFDADAGDINVRLSGEMNLKVQWIIDRKSYLLGGYDTVHDLLVAWKTADSECQDKSDDQNLAAELKRLERQIDIVEEAAHYRDLSNAYDRLIRRFSKGSIAFIVSVILFAVSGIAGRPPDSKPSNVITQPIPVRVFISAPSDVPASCQERDGVAIGGDLTKPIVVMPPTPACSAATMSGGKSGIVIVPKVPLKGTDTPP</sequence>
<evidence type="ECO:0000313" key="3">
    <source>
        <dbReference type="Proteomes" id="UP000240424"/>
    </source>
</evidence>
<keyword evidence="1" id="KW-1133">Transmembrane helix</keyword>
<feature type="transmembrane region" description="Helical" evidence="1">
    <location>
        <begin position="50"/>
        <end position="73"/>
    </location>
</feature>
<keyword evidence="1" id="KW-0472">Membrane</keyword>
<reference evidence="2 3" key="1">
    <citation type="submission" date="2017-01" db="EMBL/GenBank/DDBJ databases">
        <authorList>
            <consortium name="Urmite Genomes"/>
        </authorList>
    </citation>
    <scope>NUCLEOTIDE SEQUENCE [LARGE SCALE GENOMIC DNA]</scope>
    <source>
        <strain evidence="2 3">AB215</strain>
    </source>
</reference>
<evidence type="ECO:0000313" key="2">
    <source>
        <dbReference type="EMBL" id="SPM40548.1"/>
    </source>
</evidence>
<dbReference type="Proteomes" id="UP000240424">
    <property type="component" value="Unassembled WGS sequence"/>
</dbReference>
<gene>
    <name evidence="2" type="ORF">MNAB215_2749</name>
</gene>
<protein>
    <submittedName>
        <fullName evidence="2">Uncharacterized protein</fullName>
    </submittedName>
</protein>
<feature type="transmembrane region" description="Helical" evidence="1">
    <location>
        <begin position="25"/>
        <end position="44"/>
    </location>
</feature>
<accession>A0A2U3P9V8</accession>
<name>A0A2U3P9V8_9MYCO</name>
<feature type="non-terminal residue" evidence="2">
    <location>
        <position position="1"/>
    </location>
</feature>
<keyword evidence="1" id="KW-0812">Transmembrane</keyword>
<keyword evidence="3" id="KW-1185">Reference proteome</keyword>
<organism evidence="2 3">
    <name type="scientific">Mycobacterium numidiamassiliense</name>
    <dbReference type="NCBI Taxonomy" id="1841861"/>
    <lineage>
        <taxon>Bacteria</taxon>
        <taxon>Bacillati</taxon>
        <taxon>Actinomycetota</taxon>
        <taxon>Actinomycetes</taxon>
        <taxon>Mycobacteriales</taxon>
        <taxon>Mycobacteriaceae</taxon>
        <taxon>Mycobacterium</taxon>
    </lineage>
</organism>
<dbReference type="AlphaFoldDB" id="A0A2U3P9V8"/>